<keyword evidence="3" id="KW-0732">Signal</keyword>
<dbReference type="InterPro" id="IPR036852">
    <property type="entry name" value="Peptidase_S8/S53_dom_sf"/>
</dbReference>
<dbReference type="GO" id="GO:0005576">
    <property type="term" value="C:extracellular region"/>
    <property type="evidence" value="ECO:0007669"/>
    <property type="project" value="UniProtKB-SubCell"/>
</dbReference>
<dbReference type="SUPFAM" id="SSF52743">
    <property type="entry name" value="Subtilisin-like"/>
    <property type="match status" value="1"/>
</dbReference>
<dbReference type="PANTHER" id="PTHR10795">
    <property type="entry name" value="PROPROTEIN CONVERTASE SUBTILISIN/KEXIN"/>
    <property type="match status" value="1"/>
</dbReference>
<protein>
    <recommendedName>
        <fullName evidence="4">Peptidase S8/S53 domain-containing protein</fullName>
    </recommendedName>
</protein>
<dbReference type="Gene3D" id="3.40.50.200">
    <property type="entry name" value="Peptidase S8/S53 domain"/>
    <property type="match status" value="1"/>
</dbReference>
<dbReference type="InterPro" id="IPR000209">
    <property type="entry name" value="Peptidase_S8/S53_dom"/>
</dbReference>
<evidence type="ECO:0000313" key="5">
    <source>
        <dbReference type="EMBL" id="WVY92622.1"/>
    </source>
</evidence>
<name>A0AAQ3RH65_VIGMU</name>
<dbReference type="Pfam" id="PF00082">
    <property type="entry name" value="Peptidase_S8"/>
    <property type="match status" value="1"/>
</dbReference>
<comment type="similarity">
    <text evidence="2">Belongs to the peptidase S8 family.</text>
</comment>
<comment type="subcellular location">
    <subcellularLocation>
        <location evidence="1">Secreted</location>
    </subcellularLocation>
</comment>
<gene>
    <name evidence="5" type="ORF">V8G54_031710</name>
</gene>
<dbReference type="InterPro" id="IPR045051">
    <property type="entry name" value="SBT"/>
</dbReference>
<organism evidence="5 6">
    <name type="scientific">Vigna mungo</name>
    <name type="common">Black gram</name>
    <name type="synonym">Phaseolus mungo</name>
    <dbReference type="NCBI Taxonomy" id="3915"/>
    <lineage>
        <taxon>Eukaryota</taxon>
        <taxon>Viridiplantae</taxon>
        <taxon>Streptophyta</taxon>
        <taxon>Embryophyta</taxon>
        <taxon>Tracheophyta</taxon>
        <taxon>Spermatophyta</taxon>
        <taxon>Magnoliopsida</taxon>
        <taxon>eudicotyledons</taxon>
        <taxon>Gunneridae</taxon>
        <taxon>Pentapetalae</taxon>
        <taxon>rosids</taxon>
        <taxon>fabids</taxon>
        <taxon>Fabales</taxon>
        <taxon>Fabaceae</taxon>
        <taxon>Papilionoideae</taxon>
        <taxon>50 kb inversion clade</taxon>
        <taxon>NPAAA clade</taxon>
        <taxon>indigoferoid/millettioid clade</taxon>
        <taxon>Phaseoleae</taxon>
        <taxon>Vigna</taxon>
    </lineage>
</organism>
<reference evidence="5 6" key="1">
    <citation type="journal article" date="2023" name="Life. Sci Alliance">
        <title>Evolutionary insights into 3D genome organization and epigenetic landscape of Vigna mungo.</title>
        <authorList>
            <person name="Junaid A."/>
            <person name="Singh B."/>
            <person name="Bhatia S."/>
        </authorList>
    </citation>
    <scope>NUCLEOTIDE SEQUENCE [LARGE SCALE GENOMIC DNA]</scope>
    <source>
        <strain evidence="5">Urdbean</strain>
    </source>
</reference>
<dbReference type="GO" id="GO:0004252">
    <property type="term" value="F:serine-type endopeptidase activity"/>
    <property type="evidence" value="ECO:0007669"/>
    <property type="project" value="InterPro"/>
</dbReference>
<accession>A0AAQ3RH65</accession>
<feature type="domain" description="Peptidase S8/S53" evidence="4">
    <location>
        <begin position="4"/>
        <end position="84"/>
    </location>
</feature>
<sequence>MDRCYGSNILVAFDTAVADDVDVVSLSVGGVVVSYHLDKIAIGAFGTNSAGMFVCSSAGNGSLGGLTVTNVAPWVTTIGAGTIDRDFSVLLSVARLLFASQICVIYNI</sequence>
<dbReference type="AlphaFoldDB" id="A0AAQ3RH65"/>
<evidence type="ECO:0000256" key="3">
    <source>
        <dbReference type="ARBA" id="ARBA00022729"/>
    </source>
</evidence>
<dbReference type="GO" id="GO:0006508">
    <property type="term" value="P:proteolysis"/>
    <property type="evidence" value="ECO:0007669"/>
    <property type="project" value="InterPro"/>
</dbReference>
<evidence type="ECO:0000259" key="4">
    <source>
        <dbReference type="Pfam" id="PF00082"/>
    </source>
</evidence>
<evidence type="ECO:0000313" key="6">
    <source>
        <dbReference type="Proteomes" id="UP001374535"/>
    </source>
</evidence>
<evidence type="ECO:0000256" key="2">
    <source>
        <dbReference type="ARBA" id="ARBA00011073"/>
    </source>
</evidence>
<dbReference type="EMBL" id="CP144691">
    <property type="protein sequence ID" value="WVY92622.1"/>
    <property type="molecule type" value="Genomic_DNA"/>
</dbReference>
<evidence type="ECO:0000256" key="1">
    <source>
        <dbReference type="ARBA" id="ARBA00004613"/>
    </source>
</evidence>
<keyword evidence="6" id="KW-1185">Reference proteome</keyword>
<proteinExistence type="inferred from homology"/>
<dbReference type="Proteomes" id="UP001374535">
    <property type="component" value="Chromosome 10"/>
</dbReference>